<feature type="region of interest" description="Disordered" evidence="1">
    <location>
        <begin position="38"/>
        <end position="61"/>
    </location>
</feature>
<dbReference type="EMBL" id="JANTHX010000004">
    <property type="protein sequence ID" value="MCS0498445.1"/>
    <property type="molecule type" value="Genomic_DNA"/>
</dbReference>
<evidence type="ECO:0000256" key="2">
    <source>
        <dbReference type="SAM" id="Phobius"/>
    </source>
</evidence>
<keyword evidence="2" id="KW-0812">Transmembrane</keyword>
<protein>
    <submittedName>
        <fullName evidence="3">Uncharacterized protein</fullName>
    </submittedName>
</protein>
<keyword evidence="2" id="KW-1133">Transmembrane helix</keyword>
<feature type="transmembrane region" description="Helical" evidence="2">
    <location>
        <begin position="12"/>
        <end position="34"/>
    </location>
</feature>
<dbReference type="Proteomes" id="UP001205337">
    <property type="component" value="Unassembled WGS sequence"/>
</dbReference>
<proteinExistence type="predicted"/>
<organism evidence="3 4">
    <name type="scientific">Protaetiibacter mangrovi</name>
    <dbReference type="NCBI Taxonomy" id="2970926"/>
    <lineage>
        <taxon>Bacteria</taxon>
        <taxon>Bacillati</taxon>
        <taxon>Actinomycetota</taxon>
        <taxon>Actinomycetes</taxon>
        <taxon>Micrococcales</taxon>
        <taxon>Microbacteriaceae</taxon>
        <taxon>Protaetiibacter</taxon>
    </lineage>
</organism>
<sequence length="212" mass="22567">MTSERRRRRWPWILGAAVLVVAIPVGVLGVPVLLHRDGGSANQQESTQRWPTTVTASGDDGRSRELSVLAADGGAVDTSALAAGDRIVVSGSGYDAGQGIYVAICVIPDDPTTKPGPCLGGVPEQEATAASEGEIQWAPSNWINDDWAWKLFGARAYDDVATGTFTAYLEVVDPIGENYDCTSERCAIYTRDDHTALGDRVQDLFIPVGFAA</sequence>
<name>A0ABT1ZCL8_9MICO</name>
<evidence type="ECO:0000313" key="3">
    <source>
        <dbReference type="EMBL" id="MCS0498445.1"/>
    </source>
</evidence>
<dbReference type="Gene3D" id="2.60.40.230">
    <property type="entry name" value="Neocarzinostatin-like"/>
    <property type="match status" value="1"/>
</dbReference>
<comment type="caution">
    <text evidence="3">The sequence shown here is derived from an EMBL/GenBank/DDBJ whole genome shotgun (WGS) entry which is preliminary data.</text>
</comment>
<evidence type="ECO:0000256" key="1">
    <source>
        <dbReference type="SAM" id="MobiDB-lite"/>
    </source>
</evidence>
<dbReference type="SUPFAM" id="SSF49319">
    <property type="entry name" value="Actinoxanthin-like"/>
    <property type="match status" value="1"/>
</dbReference>
<accession>A0ABT1ZCL8</accession>
<keyword evidence="4" id="KW-1185">Reference proteome</keyword>
<dbReference type="InterPro" id="IPR027273">
    <property type="entry name" value="Neocarzinostatin-like"/>
</dbReference>
<feature type="compositionally biased region" description="Polar residues" evidence="1">
    <location>
        <begin position="40"/>
        <end position="56"/>
    </location>
</feature>
<evidence type="ECO:0000313" key="4">
    <source>
        <dbReference type="Proteomes" id="UP001205337"/>
    </source>
</evidence>
<keyword evidence="2" id="KW-0472">Membrane</keyword>
<reference evidence="3 4" key="1">
    <citation type="submission" date="2022-08" db="EMBL/GenBank/DDBJ databases">
        <authorList>
            <person name="Li F."/>
        </authorList>
    </citation>
    <scope>NUCLEOTIDE SEQUENCE [LARGE SCALE GENOMIC DNA]</scope>
    <source>
        <strain evidence="3 4">10F1B-8-1</strain>
    </source>
</reference>
<gene>
    <name evidence="3" type="ORF">NUH29_02630</name>
</gene>
<dbReference type="RefSeq" id="WP_258797376.1">
    <property type="nucleotide sequence ID" value="NZ_JANTHX010000004.1"/>
</dbReference>